<dbReference type="Gene3D" id="3.40.630.30">
    <property type="match status" value="1"/>
</dbReference>
<dbReference type="AlphaFoldDB" id="A0A4Q1C5V7"/>
<evidence type="ECO:0000313" key="2">
    <source>
        <dbReference type="EMBL" id="RXK53733.1"/>
    </source>
</evidence>
<evidence type="ECO:0000259" key="1">
    <source>
        <dbReference type="PROSITE" id="PS51186"/>
    </source>
</evidence>
<feature type="domain" description="N-acetyltransferase" evidence="1">
    <location>
        <begin position="83"/>
        <end position="223"/>
    </location>
</feature>
<accession>A0A4Q1C5V7</accession>
<dbReference type="InterPro" id="IPR000182">
    <property type="entry name" value="GNAT_dom"/>
</dbReference>
<dbReference type="CDD" id="cd04301">
    <property type="entry name" value="NAT_SF"/>
    <property type="match status" value="1"/>
</dbReference>
<gene>
    <name evidence="2" type="ORF">ESB00_18785</name>
</gene>
<dbReference type="InterPro" id="IPR013653">
    <property type="entry name" value="GCN5-like_dom"/>
</dbReference>
<dbReference type="EMBL" id="SDHX01000002">
    <property type="protein sequence ID" value="RXK53733.1"/>
    <property type="molecule type" value="Genomic_DNA"/>
</dbReference>
<evidence type="ECO:0000313" key="3">
    <source>
        <dbReference type="Proteomes" id="UP000290218"/>
    </source>
</evidence>
<reference evidence="2 3" key="1">
    <citation type="submission" date="2019-01" db="EMBL/GenBank/DDBJ databases">
        <title>Lacunisphaera sp. strain TWA-58.</title>
        <authorList>
            <person name="Chen W.-M."/>
        </authorList>
    </citation>
    <scope>NUCLEOTIDE SEQUENCE [LARGE SCALE GENOMIC DNA]</scope>
    <source>
        <strain evidence="2 3">TWA-58</strain>
    </source>
</reference>
<protein>
    <submittedName>
        <fullName evidence="2">GNAT family N-acetyltransferase</fullName>
    </submittedName>
</protein>
<sequence length="223" mass="24727">MNLLDNIIWHALSGPQANVSTGTERARRFAPGFSPILGFANAAQPVFADLIPFCGPDEHFYCGGWSGPVQPGWRIEEEATMFRMVWAGEPPAKDDAPDAVLLGPNHSRPALELAMLTHPGPFGPRTIELGDYFGIFEGPRLVAMAGERLQAGSYREISGVCTDPEFQGRGLARRLMGKLIRRQLARGQTPILHVMRDNFAVQFYERLGFRKHCEPVVRVVSRT</sequence>
<organism evidence="2 3">
    <name type="scientific">Oleiharenicola lentus</name>
    <dbReference type="NCBI Taxonomy" id="2508720"/>
    <lineage>
        <taxon>Bacteria</taxon>
        <taxon>Pseudomonadati</taxon>
        <taxon>Verrucomicrobiota</taxon>
        <taxon>Opitutia</taxon>
        <taxon>Opitutales</taxon>
        <taxon>Opitutaceae</taxon>
        <taxon>Oleiharenicola</taxon>
    </lineage>
</organism>
<keyword evidence="2" id="KW-0808">Transferase</keyword>
<dbReference type="GO" id="GO:0016747">
    <property type="term" value="F:acyltransferase activity, transferring groups other than amino-acyl groups"/>
    <property type="evidence" value="ECO:0007669"/>
    <property type="project" value="InterPro"/>
</dbReference>
<name>A0A4Q1C5V7_9BACT</name>
<proteinExistence type="predicted"/>
<dbReference type="Proteomes" id="UP000290218">
    <property type="component" value="Unassembled WGS sequence"/>
</dbReference>
<dbReference type="RefSeq" id="WP_129049711.1">
    <property type="nucleotide sequence ID" value="NZ_SDHX01000002.1"/>
</dbReference>
<dbReference type="InterPro" id="IPR016181">
    <property type="entry name" value="Acyl_CoA_acyltransferase"/>
</dbReference>
<dbReference type="PROSITE" id="PS51186">
    <property type="entry name" value="GNAT"/>
    <property type="match status" value="1"/>
</dbReference>
<keyword evidence="3" id="KW-1185">Reference proteome</keyword>
<comment type="caution">
    <text evidence="2">The sequence shown here is derived from an EMBL/GenBank/DDBJ whole genome shotgun (WGS) entry which is preliminary data.</text>
</comment>
<dbReference type="OrthoDB" id="67353at2"/>
<dbReference type="Pfam" id="PF08445">
    <property type="entry name" value="FR47"/>
    <property type="match status" value="1"/>
</dbReference>
<dbReference type="SUPFAM" id="SSF55729">
    <property type="entry name" value="Acyl-CoA N-acyltransferases (Nat)"/>
    <property type="match status" value="1"/>
</dbReference>